<gene>
    <name evidence="3" type="primary">TIGD1-L69</name>
    <name evidence="3" type="ORF">Hamer_G005334</name>
</gene>
<evidence type="ECO:0000259" key="2">
    <source>
        <dbReference type="Pfam" id="PF03184"/>
    </source>
</evidence>
<dbReference type="Pfam" id="PF03184">
    <property type="entry name" value="DDE_1"/>
    <property type="match status" value="1"/>
</dbReference>
<dbReference type="AlphaFoldDB" id="A0A8J5K3W9"/>
<dbReference type="GO" id="GO:0005634">
    <property type="term" value="C:nucleus"/>
    <property type="evidence" value="ECO:0007669"/>
    <property type="project" value="TreeGrafter"/>
</dbReference>
<reference evidence="3" key="1">
    <citation type="journal article" date="2021" name="Sci. Adv.">
        <title>The American lobster genome reveals insights on longevity, neural, and immune adaptations.</title>
        <authorList>
            <person name="Polinski J.M."/>
            <person name="Zimin A.V."/>
            <person name="Clark K.F."/>
            <person name="Kohn A.B."/>
            <person name="Sadowski N."/>
            <person name="Timp W."/>
            <person name="Ptitsyn A."/>
            <person name="Khanna P."/>
            <person name="Romanova D.Y."/>
            <person name="Williams P."/>
            <person name="Greenwood S.J."/>
            <person name="Moroz L.L."/>
            <person name="Walt D.R."/>
            <person name="Bodnar A.G."/>
        </authorList>
    </citation>
    <scope>NUCLEOTIDE SEQUENCE</scope>
    <source>
        <strain evidence="3">GMGI-L3</strain>
    </source>
</reference>
<accession>A0A8J5K3W9</accession>
<dbReference type="Proteomes" id="UP000747542">
    <property type="component" value="Unassembled WGS sequence"/>
</dbReference>
<dbReference type="PANTHER" id="PTHR19303:SF26">
    <property type="entry name" value="TIGGER TRANSPOSABLE ELEMENT-DERIVED PROTEIN 1"/>
    <property type="match status" value="1"/>
</dbReference>
<name>A0A8J5K3W9_HOMAM</name>
<dbReference type="InterPro" id="IPR036397">
    <property type="entry name" value="RNaseH_sf"/>
</dbReference>
<feature type="region of interest" description="Disordered" evidence="1">
    <location>
        <begin position="422"/>
        <end position="465"/>
    </location>
</feature>
<dbReference type="GO" id="GO:0003677">
    <property type="term" value="F:DNA binding"/>
    <property type="evidence" value="ECO:0007669"/>
    <property type="project" value="TreeGrafter"/>
</dbReference>
<evidence type="ECO:0000256" key="1">
    <source>
        <dbReference type="SAM" id="MobiDB-lite"/>
    </source>
</evidence>
<proteinExistence type="predicted"/>
<evidence type="ECO:0000313" key="4">
    <source>
        <dbReference type="Proteomes" id="UP000747542"/>
    </source>
</evidence>
<feature type="domain" description="DDE-1" evidence="2">
    <location>
        <begin position="138"/>
        <end position="310"/>
    </location>
</feature>
<evidence type="ECO:0000313" key="3">
    <source>
        <dbReference type="EMBL" id="KAG7167024.1"/>
    </source>
</evidence>
<dbReference type="EMBL" id="JAHLQT010021845">
    <property type="protein sequence ID" value="KAG7167024.1"/>
    <property type="molecule type" value="Genomic_DNA"/>
</dbReference>
<dbReference type="InterPro" id="IPR050863">
    <property type="entry name" value="CenT-Element_Derived"/>
</dbReference>
<protein>
    <submittedName>
        <fullName evidence="3">Tigger transposable element-derived protein 1-like 69</fullName>
    </submittedName>
</protein>
<organism evidence="3 4">
    <name type="scientific">Homarus americanus</name>
    <name type="common">American lobster</name>
    <dbReference type="NCBI Taxonomy" id="6706"/>
    <lineage>
        <taxon>Eukaryota</taxon>
        <taxon>Metazoa</taxon>
        <taxon>Ecdysozoa</taxon>
        <taxon>Arthropoda</taxon>
        <taxon>Crustacea</taxon>
        <taxon>Multicrustacea</taxon>
        <taxon>Malacostraca</taxon>
        <taxon>Eumalacostraca</taxon>
        <taxon>Eucarida</taxon>
        <taxon>Decapoda</taxon>
        <taxon>Pleocyemata</taxon>
        <taxon>Astacidea</taxon>
        <taxon>Nephropoidea</taxon>
        <taxon>Nephropidae</taxon>
        <taxon>Homarus</taxon>
    </lineage>
</organism>
<dbReference type="InterPro" id="IPR004875">
    <property type="entry name" value="DDE_SF_endonuclease_dom"/>
</dbReference>
<keyword evidence="4" id="KW-1185">Reference proteome</keyword>
<sequence length="465" mass="52090">MTMREWLGGVLQGGAVTEGWHFQAGVLCWNYARELYAAVSPKMGIAEPKPFNAFSGWLHRFKKRNKITNINIGGEEASAESVAVRDFPPYLREIMEEGQYTNDQVFNMDESGLFWKKLPSKTFGVQSASKCRGQKLQKERITVLFTTNASGSCKLKLSVIHTARKPHAYKNMDMTTLNMFSALSLSWFDDCFVPEVKKFCDQQNVPFKILLLLDNAPGHSTLLLDRHPNVKVVFLPPNTTSLIQPMDQELICNVKAAFSAKKFKLLNDCTNTKDELRNLGDTDSKSNEDEEQHQPVTVAVDLAREAAQSVPAAGFSETTNEDILKVIRDPEVTADEMLEDDHVSEEAGGASSREEHNLTHGNVRGAIECAEKLKLLLSNDPNDSWYEVFTTQLLQTMEPYIKVYHNNINTSRQQSITKLFARNPPQPAQSSDSDRERDSDGDFEGFVREALTNVDDSDGDSPVGQ</sequence>
<comment type="caution">
    <text evidence="3">The sequence shown here is derived from an EMBL/GenBank/DDBJ whole genome shotgun (WGS) entry which is preliminary data.</text>
</comment>
<dbReference type="PANTHER" id="PTHR19303">
    <property type="entry name" value="TRANSPOSON"/>
    <property type="match status" value="1"/>
</dbReference>
<dbReference type="Gene3D" id="3.30.420.10">
    <property type="entry name" value="Ribonuclease H-like superfamily/Ribonuclease H"/>
    <property type="match status" value="1"/>
</dbReference>